<dbReference type="PANTHER" id="PTHR43190">
    <property type="entry name" value="N-ACETYL-D-GLUCOSAMINE KINASE"/>
    <property type="match status" value="1"/>
</dbReference>
<dbReference type="InterPro" id="IPR043129">
    <property type="entry name" value="ATPase_NBD"/>
</dbReference>
<feature type="domain" description="ATPase BadF/BadG/BcrA/BcrD type" evidence="1">
    <location>
        <begin position="5"/>
        <end position="178"/>
    </location>
</feature>
<dbReference type="InterPro" id="IPR002731">
    <property type="entry name" value="ATPase_BadF"/>
</dbReference>
<name>A0A9D9HL28_9BACT</name>
<dbReference type="Gene3D" id="1.10.720.160">
    <property type="match status" value="1"/>
</dbReference>
<dbReference type="AlphaFoldDB" id="A0A9D9HL28"/>
<organism evidence="2 3">
    <name type="scientific">Candidatus Cryptobacteroides intestinigallinarum</name>
    <dbReference type="NCBI Taxonomy" id="2840767"/>
    <lineage>
        <taxon>Bacteria</taxon>
        <taxon>Pseudomonadati</taxon>
        <taxon>Bacteroidota</taxon>
        <taxon>Bacteroidia</taxon>
        <taxon>Bacteroidales</taxon>
        <taxon>Candidatus Cryptobacteroides</taxon>
    </lineage>
</organism>
<comment type="caution">
    <text evidence="2">The sequence shown here is derived from an EMBL/GenBank/DDBJ whole genome shotgun (WGS) entry which is preliminary data.</text>
</comment>
<reference evidence="2" key="1">
    <citation type="submission" date="2020-10" db="EMBL/GenBank/DDBJ databases">
        <authorList>
            <person name="Gilroy R."/>
        </authorList>
    </citation>
    <scope>NUCLEOTIDE SEQUENCE</scope>
    <source>
        <strain evidence="2">B1-3475</strain>
    </source>
</reference>
<evidence type="ECO:0000313" key="2">
    <source>
        <dbReference type="EMBL" id="MBO8455781.1"/>
    </source>
</evidence>
<dbReference type="PANTHER" id="PTHR43190:SF3">
    <property type="entry name" value="N-ACETYL-D-GLUCOSAMINE KINASE"/>
    <property type="match status" value="1"/>
</dbReference>
<dbReference type="SUPFAM" id="SSF53067">
    <property type="entry name" value="Actin-like ATPase domain"/>
    <property type="match status" value="2"/>
</dbReference>
<dbReference type="EMBL" id="JADIMK010000053">
    <property type="protein sequence ID" value="MBO8455781.1"/>
    <property type="molecule type" value="Genomic_DNA"/>
</dbReference>
<dbReference type="Gene3D" id="3.30.420.40">
    <property type="match status" value="2"/>
</dbReference>
<accession>A0A9D9HL28</accession>
<dbReference type="Pfam" id="PF01869">
    <property type="entry name" value="BcrAD_BadFG"/>
    <property type="match status" value="1"/>
</dbReference>
<gene>
    <name evidence="2" type="ORF">IAC08_05195</name>
</gene>
<dbReference type="Proteomes" id="UP000823617">
    <property type="component" value="Unassembled WGS sequence"/>
</dbReference>
<evidence type="ECO:0000259" key="1">
    <source>
        <dbReference type="Pfam" id="PF01869"/>
    </source>
</evidence>
<sequence>MKLIIESGATKADCCLIDGDGAVRSRFRIGGINLASMDESTVSQRAGDAVSFVLSGGFVPEKDVTDVFFYGAGVIGEDDFTRPYAEKQGNQLDKADGKADDGKDAVRKAFPGAVFHFNSDLMAAARGLYGDGSGIVAILGTGSNSCLYRGGHIVRNIRPGGFILGDEGSAAALGRLFLADYVKDMLPVEVADAFYKEYSLEYEDVVRLVYRSPAPAASVAAFAPFIVRWQENHHVRPMIRRNFMDFIERSLLRYLGDTLKNGEDKRNVEVRVTGSFGCACRELLQETGRGCGISFTSFVPAPMDGLIEYHRTH</sequence>
<evidence type="ECO:0000313" key="3">
    <source>
        <dbReference type="Proteomes" id="UP000823617"/>
    </source>
</evidence>
<protein>
    <recommendedName>
        <fullName evidence="1">ATPase BadF/BadG/BcrA/BcrD type domain-containing protein</fullName>
    </recommendedName>
</protein>
<reference evidence="2" key="2">
    <citation type="journal article" date="2021" name="PeerJ">
        <title>Extensive microbial diversity within the chicken gut microbiome revealed by metagenomics and culture.</title>
        <authorList>
            <person name="Gilroy R."/>
            <person name="Ravi A."/>
            <person name="Getino M."/>
            <person name="Pursley I."/>
            <person name="Horton D.L."/>
            <person name="Alikhan N.F."/>
            <person name="Baker D."/>
            <person name="Gharbi K."/>
            <person name="Hall N."/>
            <person name="Watson M."/>
            <person name="Adriaenssens E.M."/>
            <person name="Foster-Nyarko E."/>
            <person name="Jarju S."/>
            <person name="Secka A."/>
            <person name="Antonio M."/>
            <person name="Oren A."/>
            <person name="Chaudhuri R.R."/>
            <person name="La Ragione R."/>
            <person name="Hildebrand F."/>
            <person name="Pallen M.J."/>
        </authorList>
    </citation>
    <scope>NUCLEOTIDE SEQUENCE</scope>
    <source>
        <strain evidence="2">B1-3475</strain>
    </source>
</reference>
<proteinExistence type="predicted"/>
<dbReference type="InterPro" id="IPR052519">
    <property type="entry name" value="Euk-type_GlcNAc_Kinase"/>
</dbReference>